<proteinExistence type="predicted"/>
<dbReference type="Proteomes" id="UP000594263">
    <property type="component" value="Unplaced"/>
</dbReference>
<evidence type="ECO:0000313" key="1">
    <source>
        <dbReference type="EnsemblPlants" id="Kaladp0384s0002.1.v1.1"/>
    </source>
</evidence>
<dbReference type="AlphaFoldDB" id="A0A7N0V9Z7"/>
<keyword evidence="2" id="KW-1185">Reference proteome</keyword>
<organism evidence="1 2">
    <name type="scientific">Kalanchoe fedtschenkoi</name>
    <name type="common">Lavender scallops</name>
    <name type="synonym">South American air plant</name>
    <dbReference type="NCBI Taxonomy" id="63787"/>
    <lineage>
        <taxon>Eukaryota</taxon>
        <taxon>Viridiplantae</taxon>
        <taxon>Streptophyta</taxon>
        <taxon>Embryophyta</taxon>
        <taxon>Tracheophyta</taxon>
        <taxon>Spermatophyta</taxon>
        <taxon>Magnoliopsida</taxon>
        <taxon>eudicotyledons</taxon>
        <taxon>Gunneridae</taxon>
        <taxon>Pentapetalae</taxon>
        <taxon>Saxifragales</taxon>
        <taxon>Crassulaceae</taxon>
        <taxon>Kalanchoe</taxon>
    </lineage>
</organism>
<sequence length="102" mass="11388">MAPGEDAGYLRACSSPIRLFHSEALIMYKQGADLSIATPGLSPENNPRPDIAQLPDKKADIGMERIERMSRNSLIRSNLIASEYVDKLSNLVIFLYSLLFFN</sequence>
<name>A0A7N0V9Z7_KALFE</name>
<dbReference type="Gramene" id="Kaladp0384s0002.1.v1.1">
    <property type="protein sequence ID" value="Kaladp0384s0002.1.v1.1"/>
    <property type="gene ID" value="Kaladp0384s0002.v1.1"/>
</dbReference>
<dbReference type="EnsemblPlants" id="Kaladp0384s0002.1.v1.1">
    <property type="protein sequence ID" value="Kaladp0384s0002.1.v1.1"/>
    <property type="gene ID" value="Kaladp0384s0002.v1.1"/>
</dbReference>
<accession>A0A7N0V9Z7</accession>
<evidence type="ECO:0000313" key="2">
    <source>
        <dbReference type="Proteomes" id="UP000594263"/>
    </source>
</evidence>
<reference evidence="1" key="1">
    <citation type="submission" date="2021-01" db="UniProtKB">
        <authorList>
            <consortium name="EnsemblPlants"/>
        </authorList>
    </citation>
    <scope>IDENTIFICATION</scope>
</reference>
<protein>
    <submittedName>
        <fullName evidence="1">Uncharacterized protein</fullName>
    </submittedName>
</protein>